<dbReference type="KEGG" id="salf:SMD44_04787"/>
<proteinExistence type="predicted"/>
<organism evidence="1 2">
    <name type="scientific">Streptomyces alboflavus</name>
    <dbReference type="NCBI Taxonomy" id="67267"/>
    <lineage>
        <taxon>Bacteria</taxon>
        <taxon>Bacillati</taxon>
        <taxon>Actinomycetota</taxon>
        <taxon>Actinomycetes</taxon>
        <taxon>Kitasatosporales</taxon>
        <taxon>Streptomycetaceae</taxon>
        <taxon>Streptomyces</taxon>
    </lineage>
</organism>
<gene>
    <name evidence="1" type="ORF">SMD44_04787</name>
</gene>
<dbReference type="EMBL" id="CP021748">
    <property type="protein sequence ID" value="ARX85326.1"/>
    <property type="molecule type" value="Genomic_DNA"/>
</dbReference>
<reference evidence="1 2" key="1">
    <citation type="submission" date="2017-05" db="EMBL/GenBank/DDBJ databases">
        <title>Streptomyces alboflavus Genome sequencing and assembly.</title>
        <authorList>
            <person name="Wang Y."/>
            <person name="Du B."/>
            <person name="Ding Y."/>
            <person name="Liu H."/>
            <person name="Hou Q."/>
            <person name="Liu K."/>
            <person name="Wang C."/>
            <person name="Yao L."/>
        </authorList>
    </citation>
    <scope>NUCLEOTIDE SEQUENCE [LARGE SCALE GENOMIC DNA]</scope>
    <source>
        <strain evidence="1 2">MDJK44</strain>
    </source>
</reference>
<name>A0A1Z1WFV6_9ACTN</name>
<evidence type="ECO:0000313" key="1">
    <source>
        <dbReference type="EMBL" id="ARX85326.1"/>
    </source>
</evidence>
<protein>
    <submittedName>
        <fullName evidence="1">Uncharacterized protein</fullName>
    </submittedName>
</protein>
<dbReference type="Proteomes" id="UP000195880">
    <property type="component" value="Chromosome"/>
</dbReference>
<evidence type="ECO:0000313" key="2">
    <source>
        <dbReference type="Proteomes" id="UP000195880"/>
    </source>
</evidence>
<dbReference type="AlphaFoldDB" id="A0A1Z1WFV6"/>
<dbReference type="STRING" id="67267.GCA_000716675_02246"/>
<sequence length="83" mass="8810">MNEPTQVSAVGLRLAVCLYAVVAGLTEWDSGDDAGAVVVLRLSGPGFRAFEATWKRSPHPALCLGLRLAAVVDPSEGLYRVEL</sequence>
<accession>A0A1Z1WFV6</accession>
<keyword evidence="2" id="KW-1185">Reference proteome</keyword>
<dbReference type="RefSeq" id="WP_087885237.1">
    <property type="nucleotide sequence ID" value="NZ_CP021748.1"/>
</dbReference>
<dbReference type="OrthoDB" id="3748257at2"/>